<keyword evidence="2" id="KW-0732">Signal</keyword>
<feature type="compositionally biased region" description="Basic and acidic residues" evidence="1">
    <location>
        <begin position="209"/>
        <end position="222"/>
    </location>
</feature>
<dbReference type="InterPro" id="IPR036278">
    <property type="entry name" value="Sialidase_sf"/>
</dbReference>
<evidence type="ECO:0008006" key="5">
    <source>
        <dbReference type="Google" id="ProtNLM"/>
    </source>
</evidence>
<dbReference type="SUPFAM" id="SSF50939">
    <property type="entry name" value="Sialidases"/>
    <property type="match status" value="1"/>
</dbReference>
<dbReference type="Proteomes" id="UP000316238">
    <property type="component" value="Unassembled WGS sequence"/>
</dbReference>
<gene>
    <name evidence="3" type="ORF">CDV28_12616</name>
</gene>
<sequence>MLPKRAVLGMLTLSALLIAPCQGAENVVQKEIVWSQSDGLRYEIYHSSSKGDAWEAPQKLTNNNANNLHPDFVIAPNGTHWIFWSAVQPDGIAIEYLVGQDGNKWSSEPIKLATDHSSAITPSALAAHDGVIWLVWAGNDGEQDEIYYSRFVNSAWQKPMLINAANETPDIKPKIALNEQGNIEVRWQGFRDGKYTTLVSTYTTNGWSPEREAEEKKEETVENTKPVLPDFLPQASTYVLQEISADGRAKKVE</sequence>
<dbReference type="AlphaFoldDB" id="A0A521G0A3"/>
<protein>
    <recommendedName>
        <fullName evidence="5">BNR repeat-like domain-containing protein</fullName>
    </recommendedName>
</protein>
<proteinExistence type="predicted"/>
<evidence type="ECO:0000256" key="2">
    <source>
        <dbReference type="SAM" id="SignalP"/>
    </source>
</evidence>
<evidence type="ECO:0000256" key="1">
    <source>
        <dbReference type="SAM" id="MobiDB-lite"/>
    </source>
</evidence>
<reference evidence="3" key="1">
    <citation type="submission" date="2017-07" db="EMBL/GenBank/DDBJ databases">
        <title>The cable genome - Insights into the physiology and evolution of filamentous bacteria capable of sulfide oxidation via long distance electron transfer.</title>
        <authorList>
            <person name="Thorup C."/>
            <person name="Bjerg J.T."/>
            <person name="Schreiber L."/>
            <person name="Nielsen L.P."/>
            <person name="Kjeldsen K.U."/>
            <person name="Boesen T."/>
            <person name="Boggild A."/>
            <person name="Meysman F."/>
            <person name="Geelhoed J."/>
            <person name="Schramm A."/>
        </authorList>
    </citation>
    <scope>NUCLEOTIDE SEQUENCE [LARGE SCALE GENOMIC DNA]</scope>
    <source>
        <strain evidence="3">GS</strain>
    </source>
</reference>
<accession>A0A521G0A3</accession>
<dbReference type="Gene3D" id="2.115.10.20">
    <property type="entry name" value="Glycosyl hydrolase domain, family 43"/>
    <property type="match status" value="1"/>
</dbReference>
<name>A0A521G0A3_9BACT</name>
<evidence type="ECO:0000313" key="4">
    <source>
        <dbReference type="Proteomes" id="UP000316238"/>
    </source>
</evidence>
<feature type="chain" id="PRO_5021938666" description="BNR repeat-like domain-containing protein" evidence="2">
    <location>
        <begin position="24"/>
        <end position="253"/>
    </location>
</feature>
<feature type="signal peptide" evidence="2">
    <location>
        <begin position="1"/>
        <end position="23"/>
    </location>
</feature>
<keyword evidence="4" id="KW-1185">Reference proteome</keyword>
<dbReference type="InterPro" id="IPR023296">
    <property type="entry name" value="Glyco_hydro_beta-prop_sf"/>
</dbReference>
<dbReference type="EMBL" id="NQJD01000026">
    <property type="protein sequence ID" value="TAA74456.1"/>
    <property type="molecule type" value="Genomic_DNA"/>
</dbReference>
<comment type="caution">
    <text evidence="3">The sequence shown here is derived from an EMBL/GenBank/DDBJ whole genome shotgun (WGS) entry which is preliminary data.</text>
</comment>
<organism evidence="3 4">
    <name type="scientific">Candidatus Electronema aureum</name>
    <dbReference type="NCBI Taxonomy" id="2005002"/>
    <lineage>
        <taxon>Bacteria</taxon>
        <taxon>Pseudomonadati</taxon>
        <taxon>Thermodesulfobacteriota</taxon>
        <taxon>Desulfobulbia</taxon>
        <taxon>Desulfobulbales</taxon>
        <taxon>Desulfobulbaceae</taxon>
        <taxon>Candidatus Electronema</taxon>
    </lineage>
</organism>
<evidence type="ECO:0000313" key="3">
    <source>
        <dbReference type="EMBL" id="TAA74456.1"/>
    </source>
</evidence>
<feature type="region of interest" description="Disordered" evidence="1">
    <location>
        <begin position="206"/>
        <end position="229"/>
    </location>
</feature>